<dbReference type="PANTHER" id="PTHR31429">
    <property type="entry name" value="WRKY TRANSCRIPTION FACTOR 36-RELATED"/>
    <property type="match status" value="1"/>
</dbReference>
<dbReference type="AlphaFoldDB" id="A0A1D1XM09"/>
<dbReference type="FunFam" id="2.20.25.80:FF:000002">
    <property type="entry name" value="probable WRKY transcription factor 31"/>
    <property type="match status" value="1"/>
</dbReference>
<evidence type="ECO:0000256" key="7">
    <source>
        <dbReference type="SAM" id="MobiDB-lite"/>
    </source>
</evidence>
<name>A0A1D1XM09_9ARAE</name>
<feature type="region of interest" description="Disordered" evidence="7">
    <location>
        <begin position="107"/>
        <end position="126"/>
    </location>
</feature>
<gene>
    <name evidence="10" type="primary">WRKY47</name>
    <name evidence="10" type="ORF">g.74103</name>
</gene>
<feature type="region of interest" description="Disordered" evidence="7">
    <location>
        <begin position="521"/>
        <end position="553"/>
    </location>
</feature>
<evidence type="ECO:0000256" key="4">
    <source>
        <dbReference type="ARBA" id="ARBA00023163"/>
    </source>
</evidence>
<dbReference type="PANTHER" id="PTHR31429:SF59">
    <property type="entry name" value="WRKY TRANSCRIPTION FACTOR 47-RELATED"/>
    <property type="match status" value="1"/>
</dbReference>
<feature type="domain" description="WRKY" evidence="9">
    <location>
        <begin position="322"/>
        <end position="388"/>
    </location>
</feature>
<dbReference type="InterPro" id="IPR036576">
    <property type="entry name" value="WRKY_dom_sf"/>
</dbReference>
<reference evidence="10" key="1">
    <citation type="submission" date="2015-07" db="EMBL/GenBank/DDBJ databases">
        <title>Transcriptome Assembly of Anthurium amnicola.</title>
        <authorList>
            <person name="Suzuki J."/>
        </authorList>
    </citation>
    <scope>NUCLEOTIDE SEQUENCE</scope>
</reference>
<dbReference type="GO" id="GO:0003700">
    <property type="term" value="F:DNA-binding transcription factor activity"/>
    <property type="evidence" value="ECO:0007669"/>
    <property type="project" value="InterPro"/>
</dbReference>
<feature type="coiled-coil region" evidence="6">
    <location>
        <begin position="151"/>
        <end position="185"/>
    </location>
</feature>
<feature type="non-terminal residue" evidence="10">
    <location>
        <position position="1"/>
    </location>
</feature>
<feature type="region of interest" description="Disordered" evidence="7">
    <location>
        <begin position="279"/>
        <end position="302"/>
    </location>
</feature>
<dbReference type="InterPro" id="IPR003657">
    <property type="entry name" value="WRKY_dom"/>
</dbReference>
<proteinExistence type="predicted"/>
<dbReference type="Pfam" id="PF03106">
    <property type="entry name" value="WRKY"/>
    <property type="match status" value="1"/>
</dbReference>
<dbReference type="Gene3D" id="2.20.25.80">
    <property type="entry name" value="WRKY domain"/>
    <property type="match status" value="1"/>
</dbReference>
<organism evidence="10">
    <name type="scientific">Anthurium amnicola</name>
    <dbReference type="NCBI Taxonomy" id="1678845"/>
    <lineage>
        <taxon>Eukaryota</taxon>
        <taxon>Viridiplantae</taxon>
        <taxon>Streptophyta</taxon>
        <taxon>Embryophyta</taxon>
        <taxon>Tracheophyta</taxon>
        <taxon>Spermatophyta</taxon>
        <taxon>Magnoliopsida</taxon>
        <taxon>Liliopsida</taxon>
        <taxon>Araceae</taxon>
        <taxon>Pothoideae</taxon>
        <taxon>Potheae</taxon>
        <taxon>Anthurium</taxon>
    </lineage>
</organism>
<keyword evidence="8" id="KW-0812">Transmembrane</keyword>
<dbReference type="InterPro" id="IPR044810">
    <property type="entry name" value="WRKY_plant"/>
</dbReference>
<evidence type="ECO:0000256" key="2">
    <source>
        <dbReference type="ARBA" id="ARBA00023015"/>
    </source>
</evidence>
<dbReference type="SMART" id="SM00774">
    <property type="entry name" value="WRKY"/>
    <property type="match status" value="1"/>
</dbReference>
<keyword evidence="8" id="KW-1133">Transmembrane helix</keyword>
<keyword evidence="6" id="KW-0175">Coiled coil</keyword>
<feature type="region of interest" description="Disordered" evidence="7">
    <location>
        <begin position="219"/>
        <end position="261"/>
    </location>
</feature>
<evidence type="ECO:0000256" key="8">
    <source>
        <dbReference type="SAM" id="Phobius"/>
    </source>
</evidence>
<dbReference type="GO" id="GO:0005634">
    <property type="term" value="C:nucleus"/>
    <property type="evidence" value="ECO:0007669"/>
    <property type="project" value="UniProtKB-SubCell"/>
</dbReference>
<keyword evidence="8" id="KW-0472">Membrane</keyword>
<comment type="subcellular location">
    <subcellularLocation>
        <location evidence="1">Nucleus</location>
    </subcellularLocation>
</comment>
<dbReference type="GO" id="GO:0043565">
    <property type="term" value="F:sequence-specific DNA binding"/>
    <property type="evidence" value="ECO:0007669"/>
    <property type="project" value="InterPro"/>
</dbReference>
<dbReference type="SUPFAM" id="SSF118290">
    <property type="entry name" value="WRKY DNA-binding domain"/>
    <property type="match status" value="1"/>
</dbReference>
<protein>
    <submittedName>
        <fullName evidence="10">Putative WRKY transcription factor 47</fullName>
    </submittedName>
</protein>
<keyword evidence="5" id="KW-0539">Nucleus</keyword>
<keyword evidence="4" id="KW-0804">Transcription</keyword>
<keyword evidence="2" id="KW-0805">Transcription regulation</keyword>
<evidence type="ECO:0000256" key="6">
    <source>
        <dbReference type="SAM" id="Coils"/>
    </source>
</evidence>
<dbReference type="EMBL" id="GDJX01024536">
    <property type="protein sequence ID" value="JAT43400.1"/>
    <property type="molecule type" value="Transcribed_RNA"/>
</dbReference>
<keyword evidence="3" id="KW-0238">DNA-binding</keyword>
<evidence type="ECO:0000259" key="9">
    <source>
        <dbReference type="PROSITE" id="PS50811"/>
    </source>
</evidence>
<evidence type="ECO:0000256" key="1">
    <source>
        <dbReference type="ARBA" id="ARBA00004123"/>
    </source>
</evidence>
<evidence type="ECO:0000256" key="3">
    <source>
        <dbReference type="ARBA" id="ARBA00023125"/>
    </source>
</evidence>
<dbReference type="PROSITE" id="PS50811">
    <property type="entry name" value="WRKY"/>
    <property type="match status" value="1"/>
</dbReference>
<feature type="transmembrane region" description="Helical" evidence="8">
    <location>
        <begin position="22"/>
        <end position="49"/>
    </location>
</feature>
<evidence type="ECO:0000256" key="5">
    <source>
        <dbReference type="ARBA" id="ARBA00023242"/>
    </source>
</evidence>
<evidence type="ECO:0000313" key="10">
    <source>
        <dbReference type="EMBL" id="JAT43400.1"/>
    </source>
</evidence>
<accession>A0A1D1XM09</accession>
<sequence length="553" mass="59593">SLIFIGPKLPTRKDFKTSPLTLFFYIFFFFCCCRCCWCGGCELFCFLFLSRRILAVWVVVLERLREMERPREMALLKPHSFVSEERDSGDDRRGGIEVVDFFSESRRRGEGDDVGGPVEKPFGGQDSTVSGINTGLHLLTVNSGIVAGDGNDRRNHKVRTLQDELDRLTEENRRLRSTLDQLTSSYSVLQGQLLTAMQQQAREGRQADRGAKNYGMTSAEQQLMEPGPASSRCTGNRSDDAEGGEPPSPSLSNSADTPSKGHRAIVPVAKRRLSLDVDCGGPSAGPVSPTTPGASKSLKVADDPTTEVLPCRRARVSVRARSDGAMISDGCQWRKYGQKMAKGNPCPRAYYRCTMAVGCPVRKQVQRCAEDKGILTTTYEGNHNHSLPPAATAMANTTSVAATMFLSGPATSRDHGLINSGFFPQAPYVSTMATLSASAPFPTITLDLTQPPNTTLLHRPPPSVLPFSLPLTLPGLPPAVHLGHRQSSMVETITAAITSDPKFTAVLAAAVSSMMGAPRPAIGASDSTASPPGPPVVTESPHLPHSFTTFATN</sequence>